<proteinExistence type="predicted"/>
<dbReference type="Proteomes" id="UP001501771">
    <property type="component" value="Unassembled WGS sequence"/>
</dbReference>
<dbReference type="RefSeq" id="WP_344151450.1">
    <property type="nucleotide sequence ID" value="NZ_BAAAQR010000005.1"/>
</dbReference>
<reference evidence="2 3" key="1">
    <citation type="journal article" date="2019" name="Int. J. Syst. Evol. Microbiol.">
        <title>The Global Catalogue of Microorganisms (GCM) 10K type strain sequencing project: providing services to taxonomists for standard genome sequencing and annotation.</title>
        <authorList>
            <consortium name="The Broad Institute Genomics Platform"/>
            <consortium name="The Broad Institute Genome Sequencing Center for Infectious Disease"/>
            <person name="Wu L."/>
            <person name="Ma J."/>
        </authorList>
    </citation>
    <scope>NUCLEOTIDE SEQUENCE [LARGE SCALE GENOMIC DNA]</scope>
    <source>
        <strain evidence="2 3">JCM 16022</strain>
    </source>
</reference>
<accession>A0ABN2ZR94</accession>
<comment type="caution">
    <text evidence="2">The sequence shown here is derived from an EMBL/GenBank/DDBJ whole genome shotgun (WGS) entry which is preliminary data.</text>
</comment>
<evidence type="ECO:0000256" key="1">
    <source>
        <dbReference type="SAM" id="MobiDB-lite"/>
    </source>
</evidence>
<name>A0ABN2ZR94_9ACTN</name>
<sequence>MDSRARRFTGRLADYLRLRDRTCRTPWCDAPIRHLDHAEDHAHGGPTDAVDGQGLCETCNHAKQARGWTARPRPGPRHTTETTTPTGHRYRSTAPPTPGWTRRPPARVDIAYRPVELDAA</sequence>
<evidence type="ECO:0000313" key="3">
    <source>
        <dbReference type="Proteomes" id="UP001501771"/>
    </source>
</evidence>
<protein>
    <recommendedName>
        <fullName evidence="4">HNH endonuclease</fullName>
    </recommendedName>
</protein>
<organism evidence="2 3">
    <name type="scientific">Nocardioides koreensis</name>
    <dbReference type="NCBI Taxonomy" id="433651"/>
    <lineage>
        <taxon>Bacteria</taxon>
        <taxon>Bacillati</taxon>
        <taxon>Actinomycetota</taxon>
        <taxon>Actinomycetes</taxon>
        <taxon>Propionibacteriales</taxon>
        <taxon>Nocardioidaceae</taxon>
        <taxon>Nocardioides</taxon>
    </lineage>
</organism>
<feature type="region of interest" description="Disordered" evidence="1">
    <location>
        <begin position="65"/>
        <end position="107"/>
    </location>
</feature>
<evidence type="ECO:0000313" key="2">
    <source>
        <dbReference type="EMBL" id="GAA2146105.1"/>
    </source>
</evidence>
<evidence type="ECO:0008006" key="4">
    <source>
        <dbReference type="Google" id="ProtNLM"/>
    </source>
</evidence>
<dbReference type="EMBL" id="BAAAQR010000005">
    <property type="protein sequence ID" value="GAA2146105.1"/>
    <property type="molecule type" value="Genomic_DNA"/>
</dbReference>
<gene>
    <name evidence="2" type="ORF">GCM10009844_21750</name>
</gene>
<keyword evidence="3" id="KW-1185">Reference proteome</keyword>